<evidence type="ECO:0000259" key="1">
    <source>
        <dbReference type="PROSITE" id="PS50878"/>
    </source>
</evidence>
<dbReference type="GO" id="GO:0003964">
    <property type="term" value="F:RNA-directed DNA polymerase activity"/>
    <property type="evidence" value="ECO:0007669"/>
    <property type="project" value="UniProtKB-KW"/>
</dbReference>
<dbReference type="PANTHER" id="PTHR34047">
    <property type="entry name" value="NUCLEAR INTRON MATURASE 1, MITOCHONDRIAL-RELATED"/>
    <property type="match status" value="1"/>
</dbReference>
<sequence>MDMSKTLIKTQTVEWKDLNWRKLEKVTFKLQKRIFQASERGDVKAVRKLQKTLINSWSAKCIAVRRVTQDNQGKNTAGIDGVKSLTPEQRMNLVGKLKLTNKVKQTRRVHIPKPGTTETPPQAPRARGVWGGGILTINDRALQALVKLAMEPEWEAKFEPNSYGFRPGRSCHDAIDAIFKSINTKSKYVLDADIAKCFDRINHKALIDKINTYPTLSRLIKLWLKAGYCDGKELFPTNEGTPQGGIISPLLANIALHGMEERVKQYAETLKGGKRLNRTALSLIRYADDFVIMHEDLSVVKKCQEIIADWLGDMGLELKPSKTKLTHTLNEIDGNVGFEFLGFHIQQYKVGNYLSAKNPYGKILGFNTLITPSKAKIKTHLAKIAEVIDAHKTAPQAALISRLNPIIRGWSNYYSTVVSKETFSKVDHLTYNKLRAWARNRGKGNINKDKYWRTVGDRNWCFSTEDGIELTTHNSTPIIRHTKVKGEASPFNGDWIYWSKRRGEYPETPSRVSKLIKRQKGICPECGLYFSSTDIVEVDHIKPKSLGGKDTYNNLQLLHKHCHDTKTAKDGSSTKKGLIPLEQVANYEMNPF</sequence>
<dbReference type="PATRIC" id="fig|388467.6.peg.713"/>
<dbReference type="Proteomes" id="UP000027395">
    <property type="component" value="Chromosome"/>
</dbReference>
<evidence type="ECO:0000313" key="3">
    <source>
        <dbReference type="Proteomes" id="UP000027395"/>
    </source>
</evidence>
<dbReference type="SMART" id="SM00507">
    <property type="entry name" value="HNHc"/>
    <property type="match status" value="1"/>
</dbReference>
<dbReference type="Pfam" id="PF08388">
    <property type="entry name" value="GIIM"/>
    <property type="match status" value="1"/>
</dbReference>
<dbReference type="HOGENOM" id="CLU_013584_15_4_3"/>
<dbReference type="InterPro" id="IPR013597">
    <property type="entry name" value="Mat_intron_G2"/>
</dbReference>
<keyword evidence="3" id="KW-1185">Reference proteome</keyword>
<proteinExistence type="predicted"/>
<dbReference type="RefSeq" id="WP_081846324.1">
    <property type="nucleotide sequence ID" value="NZ_CM002803.1"/>
</dbReference>
<protein>
    <submittedName>
        <fullName evidence="2">RNA-directed DNA polymerase</fullName>
        <ecNumber evidence="2">2.7.7.49</ecNumber>
    </submittedName>
</protein>
<dbReference type="NCBIfam" id="TIGR04416">
    <property type="entry name" value="group_II_RT_mat"/>
    <property type="match status" value="1"/>
</dbReference>
<evidence type="ECO:0000313" key="2">
    <source>
        <dbReference type="EMBL" id="KEI65933.1"/>
    </source>
</evidence>
<dbReference type="InterPro" id="IPR025960">
    <property type="entry name" value="RVT_N"/>
</dbReference>
<dbReference type="eggNOG" id="COG1403">
    <property type="taxonomic scope" value="Bacteria"/>
</dbReference>
<dbReference type="InterPro" id="IPR002711">
    <property type="entry name" value="HNH"/>
</dbReference>
<dbReference type="GO" id="GO:0004519">
    <property type="term" value="F:endonuclease activity"/>
    <property type="evidence" value="ECO:0007669"/>
    <property type="project" value="InterPro"/>
</dbReference>
<dbReference type="PROSITE" id="PS50878">
    <property type="entry name" value="RT_POL"/>
    <property type="match status" value="1"/>
</dbReference>
<dbReference type="SUPFAM" id="SSF56672">
    <property type="entry name" value="DNA/RNA polymerases"/>
    <property type="match status" value="1"/>
</dbReference>
<dbReference type="Pfam" id="PF13655">
    <property type="entry name" value="RVT_N"/>
    <property type="match status" value="1"/>
</dbReference>
<keyword evidence="2" id="KW-0695">RNA-directed DNA polymerase</keyword>
<dbReference type="CDD" id="cd00085">
    <property type="entry name" value="HNHc"/>
    <property type="match status" value="1"/>
</dbReference>
<dbReference type="EMBL" id="CM002803">
    <property type="protein sequence ID" value="KEI65933.1"/>
    <property type="molecule type" value="Genomic_DNA"/>
</dbReference>
<gene>
    <name evidence="2" type="ORF">A19Y_0770</name>
</gene>
<dbReference type="EC" id="2.7.7.49" evidence="2"/>
<dbReference type="InterPro" id="IPR043502">
    <property type="entry name" value="DNA/RNA_pol_sf"/>
</dbReference>
<dbReference type="InterPro" id="IPR030931">
    <property type="entry name" value="Group_II_RT_mat"/>
</dbReference>
<dbReference type="STRING" id="388467.A19Y_0770"/>
<dbReference type="InterPro" id="IPR003615">
    <property type="entry name" value="HNH_nuc"/>
</dbReference>
<keyword evidence="2" id="KW-0808">Transferase</keyword>
<dbReference type="InterPro" id="IPR000477">
    <property type="entry name" value="RT_dom"/>
</dbReference>
<feature type="domain" description="Reverse transcriptase" evidence="1">
    <location>
        <begin position="92"/>
        <end position="345"/>
    </location>
</feature>
<dbReference type="Gene3D" id="1.10.30.50">
    <property type="match status" value="1"/>
</dbReference>
<dbReference type="GO" id="GO:0003676">
    <property type="term" value="F:nucleic acid binding"/>
    <property type="evidence" value="ECO:0007669"/>
    <property type="project" value="InterPro"/>
</dbReference>
<dbReference type="PANTHER" id="PTHR34047:SF10">
    <property type="entry name" value="GROUP II INTRON-ASSOCIATED OPEN READING FRAME"/>
    <property type="match status" value="1"/>
</dbReference>
<dbReference type="Pfam" id="PF01844">
    <property type="entry name" value="HNH"/>
    <property type="match status" value="1"/>
</dbReference>
<organism evidence="2 3">
    <name type="scientific">Planktothrix agardhii (strain NIVA-CYA 126/8)</name>
    <dbReference type="NCBI Taxonomy" id="388467"/>
    <lineage>
        <taxon>Bacteria</taxon>
        <taxon>Bacillati</taxon>
        <taxon>Cyanobacteriota</taxon>
        <taxon>Cyanophyceae</taxon>
        <taxon>Oscillatoriophycideae</taxon>
        <taxon>Oscillatoriales</taxon>
        <taxon>Microcoleaceae</taxon>
        <taxon>Planktothrix</taxon>
    </lineage>
</organism>
<dbReference type="CDD" id="cd01651">
    <property type="entry name" value="RT_G2_intron"/>
    <property type="match status" value="1"/>
</dbReference>
<dbReference type="eggNOG" id="COG3344">
    <property type="taxonomic scope" value="Bacteria"/>
</dbReference>
<dbReference type="GO" id="GO:0008270">
    <property type="term" value="F:zinc ion binding"/>
    <property type="evidence" value="ECO:0007669"/>
    <property type="project" value="InterPro"/>
</dbReference>
<accession>A0A073CE46</accession>
<name>A0A073CE46_PLAA1</name>
<keyword evidence="2" id="KW-0548">Nucleotidyltransferase</keyword>
<dbReference type="InterPro" id="IPR051083">
    <property type="entry name" value="GrpII_Intron_Splice-Mob/Def"/>
</dbReference>
<dbReference type="AlphaFoldDB" id="A0A073CE46"/>
<dbReference type="Pfam" id="PF00078">
    <property type="entry name" value="RVT_1"/>
    <property type="match status" value="1"/>
</dbReference>
<reference evidence="2 3" key="1">
    <citation type="journal article" date="2014" name="Appl. Environ. Microbiol.">
        <title>Elucidation of insertion elements encoded on plasmids and in vitro construction of shuttle vectors from the toxic cyanobacterium Planktothrix.</title>
        <authorList>
            <person name="Christiansen G."/>
            <person name="Goesmann A."/>
            <person name="Kurmayer R."/>
        </authorList>
    </citation>
    <scope>NUCLEOTIDE SEQUENCE [LARGE SCALE GENOMIC DNA]</scope>
    <source>
        <strain evidence="2 3">NIVA-CYA 126/8</strain>
    </source>
</reference>